<proteinExistence type="predicted"/>
<evidence type="ECO:0000313" key="1">
    <source>
        <dbReference type="EMBL" id="KAI0083292.1"/>
    </source>
</evidence>
<keyword evidence="2" id="KW-1185">Reference proteome</keyword>
<reference evidence="1" key="1">
    <citation type="journal article" date="2021" name="Environ. Microbiol.">
        <title>Gene family expansions and transcriptome signatures uncover fungal adaptations to wood decay.</title>
        <authorList>
            <person name="Hage H."/>
            <person name="Miyauchi S."/>
            <person name="Viragh M."/>
            <person name="Drula E."/>
            <person name="Min B."/>
            <person name="Chaduli D."/>
            <person name="Navarro D."/>
            <person name="Favel A."/>
            <person name="Norest M."/>
            <person name="Lesage-Meessen L."/>
            <person name="Balint B."/>
            <person name="Merenyi Z."/>
            <person name="de Eugenio L."/>
            <person name="Morin E."/>
            <person name="Martinez A.T."/>
            <person name="Baldrian P."/>
            <person name="Stursova M."/>
            <person name="Martinez M.J."/>
            <person name="Novotny C."/>
            <person name="Magnuson J.K."/>
            <person name="Spatafora J.W."/>
            <person name="Maurice S."/>
            <person name="Pangilinan J."/>
            <person name="Andreopoulos W."/>
            <person name="LaButti K."/>
            <person name="Hundley H."/>
            <person name="Na H."/>
            <person name="Kuo A."/>
            <person name="Barry K."/>
            <person name="Lipzen A."/>
            <person name="Henrissat B."/>
            <person name="Riley R."/>
            <person name="Ahrendt S."/>
            <person name="Nagy L.G."/>
            <person name="Grigoriev I.V."/>
            <person name="Martin F."/>
            <person name="Rosso M.N."/>
        </authorList>
    </citation>
    <scope>NUCLEOTIDE SEQUENCE</scope>
    <source>
        <strain evidence="1">CBS 384.51</strain>
    </source>
</reference>
<gene>
    <name evidence="1" type="ORF">BDY19DRAFT_998686</name>
</gene>
<evidence type="ECO:0000313" key="2">
    <source>
        <dbReference type="Proteomes" id="UP001055072"/>
    </source>
</evidence>
<protein>
    <submittedName>
        <fullName evidence="1">Uncharacterized protein</fullName>
    </submittedName>
</protein>
<comment type="caution">
    <text evidence="1">The sequence shown here is derived from an EMBL/GenBank/DDBJ whole genome shotgun (WGS) entry which is preliminary data.</text>
</comment>
<organism evidence="1 2">
    <name type="scientific">Irpex rosettiformis</name>
    <dbReference type="NCBI Taxonomy" id="378272"/>
    <lineage>
        <taxon>Eukaryota</taxon>
        <taxon>Fungi</taxon>
        <taxon>Dikarya</taxon>
        <taxon>Basidiomycota</taxon>
        <taxon>Agaricomycotina</taxon>
        <taxon>Agaricomycetes</taxon>
        <taxon>Polyporales</taxon>
        <taxon>Irpicaceae</taxon>
        <taxon>Irpex</taxon>
    </lineage>
</organism>
<name>A0ACB8TMQ1_9APHY</name>
<sequence>MPSIVTVTHNPSRSGNKRSATDAFSPTSTSFPPIKQAKCPTGLSLDIPERQQGPPSGHSISPSEPLQSFSKLSLDTSPNVIGPIAVLRTSPTWPSTQNQGPPRTLTSEYRVDEQRTAVAPQNLYHYSLACSPTEEDNRTRKARIWCRQPPPVTSAEYGYAAQAPLPMVVHSACASPHEIHGYLRPGVPTLPHFSEPAWDRRGAPAPVVQGYQVYHQQSDISSAPFANGGPPGVQFQFDDNYAHSSPLYNRM</sequence>
<dbReference type="EMBL" id="MU274975">
    <property type="protein sequence ID" value="KAI0083292.1"/>
    <property type="molecule type" value="Genomic_DNA"/>
</dbReference>
<dbReference type="Proteomes" id="UP001055072">
    <property type="component" value="Unassembled WGS sequence"/>
</dbReference>
<accession>A0ACB8TMQ1</accession>